<sequence length="70" mass="7968">MDHQQRHGIQNNNPLFLGFNHAVHLHCPYPRHPETRRNSDPSPPQGNSPLQVIPYHIPHPALIPSLVHPP</sequence>
<evidence type="ECO:0000313" key="2">
    <source>
        <dbReference type="EMBL" id="TYG57382.1"/>
    </source>
</evidence>
<gene>
    <name evidence="2" type="ORF">ES288_D08G136700v1</name>
</gene>
<dbReference type="AlphaFoldDB" id="A0A5D2BNV9"/>
<dbReference type="Proteomes" id="UP000323506">
    <property type="component" value="Chromosome D08"/>
</dbReference>
<feature type="region of interest" description="Disordered" evidence="1">
    <location>
        <begin position="27"/>
        <end position="53"/>
    </location>
</feature>
<evidence type="ECO:0000256" key="1">
    <source>
        <dbReference type="SAM" id="MobiDB-lite"/>
    </source>
</evidence>
<reference evidence="2 3" key="1">
    <citation type="submission" date="2019-06" db="EMBL/GenBank/DDBJ databases">
        <title>WGS assembly of Gossypium darwinii.</title>
        <authorList>
            <person name="Chen Z.J."/>
            <person name="Sreedasyam A."/>
            <person name="Ando A."/>
            <person name="Song Q."/>
            <person name="De L."/>
            <person name="Hulse-Kemp A."/>
            <person name="Ding M."/>
            <person name="Ye W."/>
            <person name="Kirkbride R."/>
            <person name="Jenkins J."/>
            <person name="Plott C."/>
            <person name="Lovell J."/>
            <person name="Lin Y.-M."/>
            <person name="Vaughn R."/>
            <person name="Liu B."/>
            <person name="Li W."/>
            <person name="Simpson S."/>
            <person name="Scheffler B."/>
            <person name="Saski C."/>
            <person name="Grover C."/>
            <person name="Hu G."/>
            <person name="Conover J."/>
            <person name="Carlson J."/>
            <person name="Shu S."/>
            <person name="Boston L."/>
            <person name="Williams M."/>
            <person name="Peterson D."/>
            <person name="Mcgee K."/>
            <person name="Jones D."/>
            <person name="Wendel J."/>
            <person name="Stelly D."/>
            <person name="Grimwood J."/>
            <person name="Schmutz J."/>
        </authorList>
    </citation>
    <scope>NUCLEOTIDE SEQUENCE [LARGE SCALE GENOMIC DNA]</scope>
    <source>
        <strain evidence="2">1808015.09</strain>
    </source>
</reference>
<dbReference type="EMBL" id="CM017708">
    <property type="protein sequence ID" value="TYG57382.1"/>
    <property type="molecule type" value="Genomic_DNA"/>
</dbReference>
<organism evidence="2 3">
    <name type="scientific">Gossypium darwinii</name>
    <name type="common">Darwin's cotton</name>
    <name type="synonym">Gossypium barbadense var. darwinii</name>
    <dbReference type="NCBI Taxonomy" id="34276"/>
    <lineage>
        <taxon>Eukaryota</taxon>
        <taxon>Viridiplantae</taxon>
        <taxon>Streptophyta</taxon>
        <taxon>Embryophyta</taxon>
        <taxon>Tracheophyta</taxon>
        <taxon>Spermatophyta</taxon>
        <taxon>Magnoliopsida</taxon>
        <taxon>eudicotyledons</taxon>
        <taxon>Gunneridae</taxon>
        <taxon>Pentapetalae</taxon>
        <taxon>rosids</taxon>
        <taxon>malvids</taxon>
        <taxon>Malvales</taxon>
        <taxon>Malvaceae</taxon>
        <taxon>Malvoideae</taxon>
        <taxon>Gossypium</taxon>
    </lineage>
</organism>
<evidence type="ECO:0000313" key="3">
    <source>
        <dbReference type="Proteomes" id="UP000323506"/>
    </source>
</evidence>
<keyword evidence="3" id="KW-1185">Reference proteome</keyword>
<name>A0A5D2BNV9_GOSDA</name>
<accession>A0A5D2BNV9</accession>
<proteinExistence type="predicted"/>
<protein>
    <submittedName>
        <fullName evidence="2">Uncharacterized protein</fullName>
    </submittedName>
</protein>